<keyword evidence="3" id="KW-1185">Reference proteome</keyword>
<evidence type="ECO:0000313" key="2">
    <source>
        <dbReference type="EMBL" id="KAL2855366.1"/>
    </source>
</evidence>
<comment type="caution">
    <text evidence="2">The sequence shown here is derived from an EMBL/GenBank/DDBJ whole genome shotgun (WGS) entry which is preliminary data.</text>
</comment>
<gene>
    <name evidence="2" type="ORF">BJY01DRAFT_243329</name>
</gene>
<reference evidence="2 3" key="1">
    <citation type="submission" date="2024-07" db="EMBL/GenBank/DDBJ databases">
        <title>Section-level genome sequencing and comparative genomics of Aspergillus sections Usti and Cavernicolus.</title>
        <authorList>
            <consortium name="Lawrence Berkeley National Laboratory"/>
            <person name="Nybo J.L."/>
            <person name="Vesth T.C."/>
            <person name="Theobald S."/>
            <person name="Frisvad J.C."/>
            <person name="Larsen T.O."/>
            <person name="Kjaerboelling I."/>
            <person name="Rothschild-Mancinelli K."/>
            <person name="Lyhne E.K."/>
            <person name="Kogle M.E."/>
            <person name="Barry K."/>
            <person name="Clum A."/>
            <person name="Na H."/>
            <person name="Ledsgaard L."/>
            <person name="Lin J."/>
            <person name="Lipzen A."/>
            <person name="Kuo A."/>
            <person name="Riley R."/>
            <person name="Mondo S."/>
            <person name="Labutti K."/>
            <person name="Haridas S."/>
            <person name="Pangalinan J."/>
            <person name="Salamov A.A."/>
            <person name="Simmons B.A."/>
            <person name="Magnuson J.K."/>
            <person name="Chen J."/>
            <person name="Drula E."/>
            <person name="Henrissat B."/>
            <person name="Wiebenga A."/>
            <person name="Lubbers R.J."/>
            <person name="Gomes A.C."/>
            <person name="Makela M.R."/>
            <person name="Stajich J."/>
            <person name="Grigoriev I.V."/>
            <person name="Mortensen U.H."/>
            <person name="De Vries R.P."/>
            <person name="Baker S.E."/>
            <person name="Andersen M.R."/>
        </authorList>
    </citation>
    <scope>NUCLEOTIDE SEQUENCE [LARGE SCALE GENOMIC DNA]</scope>
    <source>
        <strain evidence="2 3">CBS 123904</strain>
    </source>
</reference>
<protein>
    <submittedName>
        <fullName evidence="2">Uncharacterized protein</fullName>
    </submittedName>
</protein>
<proteinExistence type="predicted"/>
<accession>A0ABR4KSU9</accession>
<evidence type="ECO:0000313" key="3">
    <source>
        <dbReference type="Proteomes" id="UP001610446"/>
    </source>
</evidence>
<keyword evidence="1" id="KW-0732">Signal</keyword>
<feature type="signal peptide" evidence="1">
    <location>
        <begin position="1"/>
        <end position="33"/>
    </location>
</feature>
<feature type="chain" id="PRO_5045831721" evidence="1">
    <location>
        <begin position="34"/>
        <end position="111"/>
    </location>
</feature>
<sequence>MQIPRWFRWEVAYNQPCTSLFWLTMLRLLFFQAFDEEDAVEIHEEERVLLADFEDLAGQLNAGLAYSGLSLWDFLQTHWSQMVVEYLEKNGKTDRVDSLCHLQGKKIVEEQ</sequence>
<dbReference type="Proteomes" id="UP001610446">
    <property type="component" value="Unassembled WGS sequence"/>
</dbReference>
<name>A0ABR4KSU9_9EURO</name>
<evidence type="ECO:0000256" key="1">
    <source>
        <dbReference type="SAM" id="SignalP"/>
    </source>
</evidence>
<dbReference type="EMBL" id="JBFXLU010000011">
    <property type="protein sequence ID" value="KAL2855366.1"/>
    <property type="molecule type" value="Genomic_DNA"/>
</dbReference>
<organism evidence="2 3">
    <name type="scientific">Aspergillus pseudoustus</name>
    <dbReference type="NCBI Taxonomy" id="1810923"/>
    <lineage>
        <taxon>Eukaryota</taxon>
        <taxon>Fungi</taxon>
        <taxon>Dikarya</taxon>
        <taxon>Ascomycota</taxon>
        <taxon>Pezizomycotina</taxon>
        <taxon>Eurotiomycetes</taxon>
        <taxon>Eurotiomycetidae</taxon>
        <taxon>Eurotiales</taxon>
        <taxon>Aspergillaceae</taxon>
        <taxon>Aspergillus</taxon>
        <taxon>Aspergillus subgen. Nidulantes</taxon>
    </lineage>
</organism>